<keyword evidence="6" id="KW-1133">Transmembrane helix</keyword>
<evidence type="ECO:0000256" key="4">
    <source>
        <dbReference type="ARBA" id="ARBA00023163"/>
    </source>
</evidence>
<dbReference type="CDD" id="cd10017">
    <property type="entry name" value="B3_DNA"/>
    <property type="match status" value="1"/>
</dbReference>
<comment type="subcellular location">
    <subcellularLocation>
        <location evidence="1">Nucleus</location>
    </subcellularLocation>
</comment>
<sequence>MTKKAKRCSIAEANNKKSNNKNPSFELKLTQFYAQGNLFRIPSKFSREYLNEFEGIARIRVGDDRTWKVNVKFDYANRSSIVSAGWNLFTKENNLRVGDVCKFMMTQSEPLSFYISISRAREEPSPRKLQGYFLFFIICFLYLMIFSSRHIECRGNFVELKVMYYARGSKLYASWRKIKKECKLEIKDICYFELIDEEKFVFKVSFEERRFHELFEMLF</sequence>
<gene>
    <name evidence="8" type="ORF">MtrunA17_Chr1g0162151</name>
</gene>
<evidence type="ECO:0000256" key="1">
    <source>
        <dbReference type="ARBA" id="ARBA00004123"/>
    </source>
</evidence>
<dbReference type="InterPro" id="IPR015300">
    <property type="entry name" value="DNA-bd_pseudobarrel_sf"/>
</dbReference>
<keyword evidence="3" id="KW-0238">DNA-binding</keyword>
<dbReference type="SMART" id="SM01019">
    <property type="entry name" value="B3"/>
    <property type="match status" value="1"/>
</dbReference>
<evidence type="ECO:0000256" key="6">
    <source>
        <dbReference type="SAM" id="Phobius"/>
    </source>
</evidence>
<keyword evidence="6" id="KW-0812">Transmembrane</keyword>
<accession>A0A396JL93</accession>
<evidence type="ECO:0000256" key="3">
    <source>
        <dbReference type="ARBA" id="ARBA00023125"/>
    </source>
</evidence>
<evidence type="ECO:0000256" key="2">
    <source>
        <dbReference type="ARBA" id="ARBA00023015"/>
    </source>
</evidence>
<dbReference type="Gene3D" id="2.40.330.10">
    <property type="entry name" value="DNA-binding pseudobarrel domain"/>
    <property type="match status" value="2"/>
</dbReference>
<dbReference type="InterPro" id="IPR003340">
    <property type="entry name" value="B3_DNA-bd"/>
</dbReference>
<dbReference type="AlphaFoldDB" id="A0A396JL93"/>
<evidence type="ECO:0000313" key="8">
    <source>
        <dbReference type="EMBL" id="RHN78132.1"/>
    </source>
</evidence>
<dbReference type="SUPFAM" id="SSF101936">
    <property type="entry name" value="DNA-binding pseudobarrel domain"/>
    <property type="match status" value="2"/>
</dbReference>
<proteinExistence type="predicted"/>
<feature type="domain" description="TF-B3" evidence="7">
    <location>
        <begin position="24"/>
        <end position="121"/>
    </location>
</feature>
<keyword evidence="5" id="KW-0539">Nucleus</keyword>
<feature type="transmembrane region" description="Helical" evidence="6">
    <location>
        <begin position="129"/>
        <end position="147"/>
    </location>
</feature>
<evidence type="ECO:0000259" key="7">
    <source>
        <dbReference type="PROSITE" id="PS50863"/>
    </source>
</evidence>
<dbReference type="Gramene" id="rna1653">
    <property type="protein sequence ID" value="RHN78132.1"/>
    <property type="gene ID" value="gene1653"/>
</dbReference>
<comment type="caution">
    <text evidence="8">The sequence shown here is derived from an EMBL/GenBank/DDBJ whole genome shotgun (WGS) entry which is preliminary data.</text>
</comment>
<keyword evidence="4" id="KW-0804">Transcription</keyword>
<dbReference type="PROSITE" id="PS50863">
    <property type="entry name" value="B3"/>
    <property type="match status" value="1"/>
</dbReference>
<dbReference type="Proteomes" id="UP000265566">
    <property type="component" value="Chromosome 1"/>
</dbReference>
<evidence type="ECO:0000256" key="5">
    <source>
        <dbReference type="ARBA" id="ARBA00023242"/>
    </source>
</evidence>
<keyword evidence="6" id="KW-0472">Membrane</keyword>
<dbReference type="GO" id="GO:0005634">
    <property type="term" value="C:nucleus"/>
    <property type="evidence" value="ECO:0007669"/>
    <property type="project" value="UniProtKB-SubCell"/>
</dbReference>
<name>A0A396JL93_MEDTR</name>
<dbReference type="PANTHER" id="PTHR31391">
    <property type="entry name" value="B3 DOMAIN-CONTAINING PROTEIN OS11G0197600-RELATED"/>
    <property type="match status" value="1"/>
</dbReference>
<reference evidence="8" key="1">
    <citation type="journal article" date="2018" name="Nat. Plants">
        <title>Whole-genome landscape of Medicago truncatula symbiotic genes.</title>
        <authorList>
            <person name="Pecrix Y."/>
            <person name="Gamas P."/>
            <person name="Carrere S."/>
        </authorList>
    </citation>
    <scope>NUCLEOTIDE SEQUENCE</scope>
    <source>
        <tissue evidence="8">Leaves</tissue>
    </source>
</reference>
<organism evidence="8">
    <name type="scientific">Medicago truncatula</name>
    <name type="common">Barrel medic</name>
    <name type="synonym">Medicago tribuloides</name>
    <dbReference type="NCBI Taxonomy" id="3880"/>
    <lineage>
        <taxon>Eukaryota</taxon>
        <taxon>Viridiplantae</taxon>
        <taxon>Streptophyta</taxon>
        <taxon>Embryophyta</taxon>
        <taxon>Tracheophyta</taxon>
        <taxon>Spermatophyta</taxon>
        <taxon>Magnoliopsida</taxon>
        <taxon>eudicotyledons</taxon>
        <taxon>Gunneridae</taxon>
        <taxon>Pentapetalae</taxon>
        <taxon>rosids</taxon>
        <taxon>fabids</taxon>
        <taxon>Fabales</taxon>
        <taxon>Fabaceae</taxon>
        <taxon>Papilionoideae</taxon>
        <taxon>50 kb inversion clade</taxon>
        <taxon>NPAAA clade</taxon>
        <taxon>Hologalegina</taxon>
        <taxon>IRL clade</taxon>
        <taxon>Trifolieae</taxon>
        <taxon>Medicago</taxon>
    </lineage>
</organism>
<dbReference type="PANTHER" id="PTHR31391:SF164">
    <property type="entry name" value="TF-B3 DOMAIN-CONTAINING PROTEIN"/>
    <property type="match status" value="1"/>
</dbReference>
<dbReference type="GO" id="GO:0003677">
    <property type="term" value="F:DNA binding"/>
    <property type="evidence" value="ECO:0007669"/>
    <property type="project" value="UniProtKB-KW"/>
</dbReference>
<dbReference type="Pfam" id="PF02362">
    <property type="entry name" value="B3"/>
    <property type="match status" value="1"/>
</dbReference>
<dbReference type="InterPro" id="IPR044837">
    <property type="entry name" value="REM16-like"/>
</dbReference>
<keyword evidence="2" id="KW-0805">Transcription regulation</keyword>
<protein>
    <submittedName>
        <fullName evidence="8">Putative transcription factor B3-Domain family</fullName>
    </submittedName>
</protein>
<dbReference type="EMBL" id="PSQE01000001">
    <property type="protein sequence ID" value="RHN78132.1"/>
    <property type="molecule type" value="Genomic_DNA"/>
</dbReference>